<evidence type="ECO:0000313" key="2">
    <source>
        <dbReference type="Proteomes" id="UP001627154"/>
    </source>
</evidence>
<evidence type="ECO:0000313" key="1">
    <source>
        <dbReference type="EMBL" id="KAL3404105.1"/>
    </source>
</evidence>
<protein>
    <submittedName>
        <fullName evidence="1">Uncharacterized protein</fullName>
    </submittedName>
</protein>
<reference evidence="1 2" key="1">
    <citation type="journal article" date="2024" name="bioRxiv">
        <title>A reference genome for Trichogramma kaykai: A tiny desert-dwelling parasitoid wasp with competing sex-ratio distorters.</title>
        <authorList>
            <person name="Culotta J."/>
            <person name="Lindsey A.R."/>
        </authorList>
    </citation>
    <scope>NUCLEOTIDE SEQUENCE [LARGE SCALE GENOMIC DNA]</scope>
    <source>
        <strain evidence="1 2">KSX58</strain>
    </source>
</reference>
<proteinExistence type="predicted"/>
<accession>A0ABD2XG85</accession>
<organism evidence="1 2">
    <name type="scientific">Trichogramma kaykai</name>
    <dbReference type="NCBI Taxonomy" id="54128"/>
    <lineage>
        <taxon>Eukaryota</taxon>
        <taxon>Metazoa</taxon>
        <taxon>Ecdysozoa</taxon>
        <taxon>Arthropoda</taxon>
        <taxon>Hexapoda</taxon>
        <taxon>Insecta</taxon>
        <taxon>Pterygota</taxon>
        <taxon>Neoptera</taxon>
        <taxon>Endopterygota</taxon>
        <taxon>Hymenoptera</taxon>
        <taxon>Apocrita</taxon>
        <taxon>Proctotrupomorpha</taxon>
        <taxon>Chalcidoidea</taxon>
        <taxon>Trichogrammatidae</taxon>
        <taxon>Trichogramma</taxon>
    </lineage>
</organism>
<name>A0ABD2XG85_9HYME</name>
<sequence length="172" mass="20186">MGIKLGQHSQEYARSEDEKRLIAEQRASDTTQEARIIRRQHQKDALEIAGEAKELLYGPGIEDLIFAAVAVLMLSDLCSASGNLLEDALFHKRSEDERTPDLAYSEKAKRYYFYYKRSQDDQQNLEEVKRPGGHFMVGKRSLWYPLFHKRSEDKRTPDLAHSERAKRYYFYY</sequence>
<gene>
    <name evidence="1" type="ORF">TKK_003095</name>
</gene>
<dbReference type="Proteomes" id="UP001627154">
    <property type="component" value="Unassembled WGS sequence"/>
</dbReference>
<comment type="caution">
    <text evidence="1">The sequence shown here is derived from an EMBL/GenBank/DDBJ whole genome shotgun (WGS) entry which is preliminary data.</text>
</comment>
<keyword evidence="2" id="KW-1185">Reference proteome</keyword>
<dbReference type="AlphaFoldDB" id="A0ABD2XG85"/>
<dbReference type="EMBL" id="JBJJXI010000026">
    <property type="protein sequence ID" value="KAL3404105.1"/>
    <property type="molecule type" value="Genomic_DNA"/>
</dbReference>